<name>A0A285UWQ1_9HYPH</name>
<dbReference type="Proteomes" id="UP000219167">
    <property type="component" value="Unassembled WGS sequence"/>
</dbReference>
<sequence>MANNYYDGTGVLVLDAVTPIINALFEGYALDADYPGSGDAYIALVAESNSPDWDDIMQNLLDLAEAWSIPVSNREEPTIQSVLRDFVSFFGPSDQGRLAQLLHLIEHHTFDNEADLEELFLIATCFNDGHNLTAVKFEGCWHCDKPRLFEFGGNSIFISRRLNLSIDTSRPLEMFDNLHQALVDNDLPAAAALIVNETTRLLAGVADPEAQATLRKLVAERLLQSPSPAP</sequence>
<organism evidence="1 2">
    <name type="scientific">Rhizobium subbaraonis</name>
    <dbReference type="NCBI Taxonomy" id="908946"/>
    <lineage>
        <taxon>Bacteria</taxon>
        <taxon>Pseudomonadati</taxon>
        <taxon>Pseudomonadota</taxon>
        <taxon>Alphaproteobacteria</taxon>
        <taxon>Hyphomicrobiales</taxon>
        <taxon>Rhizobiaceae</taxon>
        <taxon>Rhizobium/Agrobacterium group</taxon>
        <taxon>Rhizobium</taxon>
    </lineage>
</organism>
<evidence type="ECO:0000313" key="2">
    <source>
        <dbReference type="Proteomes" id="UP000219167"/>
    </source>
</evidence>
<keyword evidence="2" id="KW-1185">Reference proteome</keyword>
<evidence type="ECO:0000313" key="1">
    <source>
        <dbReference type="EMBL" id="SOC44661.1"/>
    </source>
</evidence>
<dbReference type="EMBL" id="OBQD01000013">
    <property type="protein sequence ID" value="SOC44661.1"/>
    <property type="molecule type" value="Genomic_DNA"/>
</dbReference>
<dbReference type="AlphaFoldDB" id="A0A285UWQ1"/>
<dbReference type="OrthoDB" id="9012378at2"/>
<protein>
    <submittedName>
        <fullName evidence="1">Uncharacterized protein</fullName>
    </submittedName>
</protein>
<accession>A0A285UWQ1</accession>
<dbReference type="RefSeq" id="WP_097141583.1">
    <property type="nucleotide sequence ID" value="NZ_OBQD01000013.1"/>
</dbReference>
<gene>
    <name evidence="1" type="ORF">SAMN05892877_11344</name>
</gene>
<proteinExistence type="predicted"/>
<reference evidence="1 2" key="1">
    <citation type="submission" date="2017-08" db="EMBL/GenBank/DDBJ databases">
        <authorList>
            <person name="de Groot N.N."/>
        </authorList>
    </citation>
    <scope>NUCLEOTIDE SEQUENCE [LARGE SCALE GENOMIC DNA]</scope>
    <source>
        <strain evidence="1 2">JC85</strain>
    </source>
</reference>